<dbReference type="Pfam" id="PF03732">
    <property type="entry name" value="Retrotrans_gag"/>
    <property type="match status" value="1"/>
</dbReference>
<dbReference type="EMBL" id="QGKX02000004">
    <property type="protein sequence ID" value="KAF3602597.1"/>
    <property type="molecule type" value="Genomic_DNA"/>
</dbReference>
<sequence>MKYYPKEAMDREKCGFEHVSQGEIYIREYEVVFNQLRRFAGVGISEKDLIRKFLSGMRVEIRNRCRVVTYHRLGDLVEKAAEQEAGLAEVKKLAKAVHVKSGKAPESQRRAGDPSELPRCPRCHRSHSGQCMRCLTCGKMGHTAKYCWVKPLDTPPVRQIAAPAAPAVAQVCFGCGQPGHIVRDCMRRGNAALPPPPKRLAIAPRVFAVGDPQGAKPITVEIRNRCRIVTYHRLGDLVEKAAEQEAGLAEEKKLAKAVHVKSGKAPETQRRAGDPSGLPRCPRCHRSHSGQCMRCLTCGKMGQTAKYCWVKPLDTPPVRQIAAPAAPAVAQVCFGCGQPGHIVRDCPRRANAALPPPPKRLAIAPRVFAGRERHTFLILIGGEAFGRTIDRSRNREIIDRLFKSGEDRRLPLSPSREFRERRRERERVVMRRNRVLPYTALLQSFFATAVRLVTTTDHPLALSS</sequence>
<evidence type="ECO:0000256" key="2">
    <source>
        <dbReference type="SAM" id="MobiDB-lite"/>
    </source>
</evidence>
<dbReference type="Gene3D" id="4.10.60.10">
    <property type="entry name" value="Zinc finger, CCHC-type"/>
    <property type="match status" value="2"/>
</dbReference>
<name>A0A8S9SNW9_BRACR</name>
<evidence type="ECO:0000256" key="1">
    <source>
        <dbReference type="PROSITE-ProRule" id="PRU00047"/>
    </source>
</evidence>
<dbReference type="InterPro" id="IPR036875">
    <property type="entry name" value="Znf_CCHC_sf"/>
</dbReference>
<dbReference type="Proteomes" id="UP000712600">
    <property type="component" value="Unassembled WGS sequence"/>
</dbReference>
<dbReference type="GO" id="GO:0008270">
    <property type="term" value="F:zinc ion binding"/>
    <property type="evidence" value="ECO:0007669"/>
    <property type="project" value="UniProtKB-KW"/>
</dbReference>
<dbReference type="InterPro" id="IPR001878">
    <property type="entry name" value="Znf_CCHC"/>
</dbReference>
<evidence type="ECO:0000313" key="5">
    <source>
        <dbReference type="Proteomes" id="UP000712600"/>
    </source>
</evidence>
<proteinExistence type="predicted"/>
<accession>A0A8S9SNW9</accession>
<keyword evidence="1" id="KW-0863">Zinc-finger</keyword>
<dbReference type="GO" id="GO:0003676">
    <property type="term" value="F:nucleic acid binding"/>
    <property type="evidence" value="ECO:0007669"/>
    <property type="project" value="InterPro"/>
</dbReference>
<comment type="caution">
    <text evidence="4">The sequence shown here is derived from an EMBL/GenBank/DDBJ whole genome shotgun (WGS) entry which is preliminary data.</text>
</comment>
<evidence type="ECO:0000313" key="4">
    <source>
        <dbReference type="EMBL" id="KAF3602597.1"/>
    </source>
</evidence>
<dbReference type="PROSITE" id="PS50158">
    <property type="entry name" value="ZF_CCHC"/>
    <property type="match status" value="3"/>
</dbReference>
<dbReference type="AlphaFoldDB" id="A0A8S9SNW9"/>
<dbReference type="InterPro" id="IPR005162">
    <property type="entry name" value="Retrotrans_gag_dom"/>
</dbReference>
<keyword evidence="1" id="KW-0862">Zinc</keyword>
<reference evidence="4" key="1">
    <citation type="submission" date="2019-12" db="EMBL/GenBank/DDBJ databases">
        <title>Genome sequencing and annotation of Brassica cretica.</title>
        <authorList>
            <person name="Studholme D.J."/>
            <person name="Sarris P."/>
        </authorList>
    </citation>
    <scope>NUCLEOTIDE SEQUENCE</scope>
    <source>
        <strain evidence="4">PFS-109/04</strain>
        <tissue evidence="4">Leaf</tissue>
    </source>
</reference>
<feature type="domain" description="CCHC-type" evidence="3">
    <location>
        <begin position="172"/>
        <end position="185"/>
    </location>
</feature>
<dbReference type="SMART" id="SM00343">
    <property type="entry name" value="ZnF_C2HC"/>
    <property type="match status" value="4"/>
</dbReference>
<dbReference type="PANTHER" id="PTHR15503">
    <property type="entry name" value="LDOC1 RELATED"/>
    <property type="match status" value="1"/>
</dbReference>
<keyword evidence="1" id="KW-0479">Metal-binding</keyword>
<feature type="domain" description="CCHC-type" evidence="3">
    <location>
        <begin position="133"/>
        <end position="147"/>
    </location>
</feature>
<dbReference type="InterPro" id="IPR032567">
    <property type="entry name" value="RTL1-rel"/>
</dbReference>
<dbReference type="SUPFAM" id="SSF57756">
    <property type="entry name" value="Retrovirus zinc finger-like domains"/>
    <property type="match status" value="2"/>
</dbReference>
<dbReference type="PANTHER" id="PTHR15503:SF22">
    <property type="entry name" value="TRANSPOSON TY3-I GAG POLYPROTEIN"/>
    <property type="match status" value="1"/>
</dbReference>
<feature type="domain" description="CCHC-type" evidence="3">
    <location>
        <begin position="333"/>
        <end position="348"/>
    </location>
</feature>
<organism evidence="4 5">
    <name type="scientific">Brassica cretica</name>
    <name type="common">Mustard</name>
    <dbReference type="NCBI Taxonomy" id="69181"/>
    <lineage>
        <taxon>Eukaryota</taxon>
        <taxon>Viridiplantae</taxon>
        <taxon>Streptophyta</taxon>
        <taxon>Embryophyta</taxon>
        <taxon>Tracheophyta</taxon>
        <taxon>Spermatophyta</taxon>
        <taxon>Magnoliopsida</taxon>
        <taxon>eudicotyledons</taxon>
        <taxon>Gunneridae</taxon>
        <taxon>Pentapetalae</taxon>
        <taxon>rosids</taxon>
        <taxon>malvids</taxon>
        <taxon>Brassicales</taxon>
        <taxon>Brassicaceae</taxon>
        <taxon>Brassiceae</taxon>
        <taxon>Brassica</taxon>
    </lineage>
</organism>
<evidence type="ECO:0000259" key="3">
    <source>
        <dbReference type="PROSITE" id="PS50158"/>
    </source>
</evidence>
<dbReference type="Pfam" id="PF00098">
    <property type="entry name" value="zf-CCHC"/>
    <property type="match status" value="2"/>
</dbReference>
<feature type="region of interest" description="Disordered" evidence="2">
    <location>
        <begin position="259"/>
        <end position="278"/>
    </location>
</feature>
<protein>
    <recommendedName>
        <fullName evidence="3">CCHC-type domain-containing protein</fullName>
    </recommendedName>
</protein>
<gene>
    <name evidence="4" type="ORF">F2Q69_00037816</name>
</gene>